<dbReference type="EMBL" id="GBXM01065763">
    <property type="protein sequence ID" value="JAH42814.1"/>
    <property type="molecule type" value="Transcribed_RNA"/>
</dbReference>
<sequence length="82" mass="9026">MPISAKVEKSSLWLTMSNADRSRRIRDRGRGVRLLHWRVPLSQLGGQSLLSARIGSQICEGLAGCSDGTYNLHIMSSDVLIC</sequence>
<reference evidence="1" key="2">
    <citation type="journal article" date="2015" name="Fish Shellfish Immunol.">
        <title>Early steps in the European eel (Anguilla anguilla)-Vibrio vulnificus interaction in the gills: Role of the RtxA13 toxin.</title>
        <authorList>
            <person name="Callol A."/>
            <person name="Pajuelo D."/>
            <person name="Ebbesson L."/>
            <person name="Teles M."/>
            <person name="MacKenzie S."/>
            <person name="Amaro C."/>
        </authorList>
    </citation>
    <scope>NUCLEOTIDE SEQUENCE</scope>
</reference>
<organism evidence="1">
    <name type="scientific">Anguilla anguilla</name>
    <name type="common">European freshwater eel</name>
    <name type="synonym">Muraena anguilla</name>
    <dbReference type="NCBI Taxonomy" id="7936"/>
    <lineage>
        <taxon>Eukaryota</taxon>
        <taxon>Metazoa</taxon>
        <taxon>Chordata</taxon>
        <taxon>Craniata</taxon>
        <taxon>Vertebrata</taxon>
        <taxon>Euteleostomi</taxon>
        <taxon>Actinopterygii</taxon>
        <taxon>Neopterygii</taxon>
        <taxon>Teleostei</taxon>
        <taxon>Anguilliformes</taxon>
        <taxon>Anguillidae</taxon>
        <taxon>Anguilla</taxon>
    </lineage>
</organism>
<protein>
    <submittedName>
        <fullName evidence="1">Uncharacterized protein</fullName>
    </submittedName>
</protein>
<dbReference type="AlphaFoldDB" id="A0A0E9SN94"/>
<evidence type="ECO:0000313" key="1">
    <source>
        <dbReference type="EMBL" id="JAH42814.1"/>
    </source>
</evidence>
<reference evidence="1" key="1">
    <citation type="submission" date="2014-11" db="EMBL/GenBank/DDBJ databases">
        <authorList>
            <person name="Amaro Gonzalez C."/>
        </authorList>
    </citation>
    <scope>NUCLEOTIDE SEQUENCE</scope>
</reference>
<name>A0A0E9SN94_ANGAN</name>
<proteinExistence type="predicted"/>
<accession>A0A0E9SN94</accession>